<name>A0A3G4ZK00_9VIRU</name>
<dbReference type="InterPro" id="IPR044492">
    <property type="entry name" value="P_typ_ATPase_HD_dom"/>
</dbReference>
<keyword evidence="4 10" id="KW-0812">Transmembrane</keyword>
<feature type="transmembrane region" description="Helical" evidence="10">
    <location>
        <begin position="753"/>
        <end position="772"/>
    </location>
</feature>
<dbReference type="InterPro" id="IPR008250">
    <property type="entry name" value="ATPase_P-typ_transduc_dom_A_sf"/>
</dbReference>
<dbReference type="SMART" id="SM00831">
    <property type="entry name" value="Cation_ATPase_N"/>
    <property type="match status" value="1"/>
</dbReference>
<dbReference type="FunFam" id="3.40.1110.10:FF:000005">
    <property type="entry name" value="Plasma membrane ATPase"/>
    <property type="match status" value="1"/>
</dbReference>
<protein>
    <submittedName>
        <fullName evidence="12">Plasma membrane ATPase</fullName>
    </submittedName>
</protein>
<reference evidence="12" key="1">
    <citation type="submission" date="2018-10" db="EMBL/GenBank/DDBJ databases">
        <title>Hidden diversity of soil giant viruses.</title>
        <authorList>
            <person name="Schulz F."/>
            <person name="Alteio L."/>
            <person name="Goudeau D."/>
            <person name="Ryan E.M."/>
            <person name="Malmstrom R.R."/>
            <person name="Blanchard J."/>
            <person name="Woyke T."/>
        </authorList>
    </citation>
    <scope>NUCLEOTIDE SEQUENCE</scope>
    <source>
        <strain evidence="12">TEV1</strain>
    </source>
</reference>
<evidence type="ECO:0000256" key="2">
    <source>
        <dbReference type="ARBA" id="ARBA00008804"/>
    </source>
</evidence>
<feature type="transmembrane region" description="Helical" evidence="10">
    <location>
        <begin position="688"/>
        <end position="707"/>
    </location>
</feature>
<feature type="transmembrane region" description="Helical" evidence="10">
    <location>
        <begin position="123"/>
        <end position="141"/>
    </location>
</feature>
<dbReference type="GO" id="GO:0016020">
    <property type="term" value="C:membrane"/>
    <property type="evidence" value="ECO:0007669"/>
    <property type="project" value="UniProtKB-SubCell"/>
</dbReference>
<keyword evidence="8 10" id="KW-1133">Transmembrane helix</keyword>
<evidence type="ECO:0000256" key="3">
    <source>
        <dbReference type="ARBA" id="ARBA00022553"/>
    </source>
</evidence>
<dbReference type="InterPro" id="IPR059000">
    <property type="entry name" value="ATPase_P-type_domA"/>
</dbReference>
<feature type="domain" description="Cation-transporting P-type ATPase N-terminal" evidence="11">
    <location>
        <begin position="44"/>
        <end position="118"/>
    </location>
</feature>
<dbReference type="GO" id="GO:0008553">
    <property type="term" value="F:P-type proton-exporting transporter activity"/>
    <property type="evidence" value="ECO:0007669"/>
    <property type="project" value="InterPro"/>
</dbReference>
<accession>A0A3G4ZK00</accession>
<dbReference type="GO" id="GO:0016887">
    <property type="term" value="F:ATP hydrolysis activity"/>
    <property type="evidence" value="ECO:0007669"/>
    <property type="project" value="InterPro"/>
</dbReference>
<feature type="transmembrane region" description="Helical" evidence="10">
    <location>
        <begin position="297"/>
        <end position="330"/>
    </location>
</feature>
<evidence type="ECO:0000256" key="4">
    <source>
        <dbReference type="ARBA" id="ARBA00022692"/>
    </source>
</evidence>
<evidence type="ECO:0000256" key="8">
    <source>
        <dbReference type="ARBA" id="ARBA00022989"/>
    </source>
</evidence>
<dbReference type="SFLD" id="SFLDF00027">
    <property type="entry name" value="p-type_atpase"/>
    <property type="match status" value="1"/>
</dbReference>
<dbReference type="SUPFAM" id="SSF56784">
    <property type="entry name" value="HAD-like"/>
    <property type="match status" value="1"/>
</dbReference>
<keyword evidence="9 10" id="KW-0472">Membrane</keyword>
<dbReference type="SFLD" id="SFLDG00002">
    <property type="entry name" value="C1.7:_P-type_atpase_like"/>
    <property type="match status" value="1"/>
</dbReference>
<dbReference type="InterPro" id="IPR001757">
    <property type="entry name" value="P_typ_ATPase"/>
</dbReference>
<evidence type="ECO:0000256" key="10">
    <source>
        <dbReference type="SAM" id="Phobius"/>
    </source>
</evidence>
<keyword evidence="5" id="KW-0547">Nucleotide-binding</keyword>
<feature type="transmembrane region" description="Helical" evidence="10">
    <location>
        <begin position="713"/>
        <end position="732"/>
    </location>
</feature>
<evidence type="ECO:0000313" key="12">
    <source>
        <dbReference type="EMBL" id="AYV75146.1"/>
    </source>
</evidence>
<comment type="similarity">
    <text evidence="2">Belongs to the cation transport ATPase (P-type) (TC 3.A.3) family. Type IIIA subfamily.</text>
</comment>
<dbReference type="PRINTS" id="PR00119">
    <property type="entry name" value="CATATPASE"/>
</dbReference>
<dbReference type="PANTHER" id="PTHR42861">
    <property type="entry name" value="CALCIUM-TRANSPORTING ATPASE"/>
    <property type="match status" value="1"/>
</dbReference>
<evidence type="ECO:0000256" key="5">
    <source>
        <dbReference type="ARBA" id="ARBA00022741"/>
    </source>
</evidence>
<dbReference type="EMBL" id="MK071979">
    <property type="protein sequence ID" value="AYV75146.1"/>
    <property type="molecule type" value="Genomic_DNA"/>
</dbReference>
<dbReference type="NCBIfam" id="TIGR01647">
    <property type="entry name" value="ATPase-IIIA_H"/>
    <property type="match status" value="1"/>
</dbReference>
<dbReference type="SUPFAM" id="SSF81665">
    <property type="entry name" value="Calcium ATPase, transmembrane domain M"/>
    <property type="match status" value="1"/>
</dbReference>
<dbReference type="InterPro" id="IPR023299">
    <property type="entry name" value="ATPase_P-typ_cyto_dom_N"/>
</dbReference>
<dbReference type="InterPro" id="IPR036412">
    <property type="entry name" value="HAD-like_sf"/>
</dbReference>
<proteinExistence type="inferred from homology"/>
<organism evidence="12">
    <name type="scientific">Terrestrivirus sp</name>
    <dbReference type="NCBI Taxonomy" id="2487775"/>
    <lineage>
        <taxon>Viruses</taxon>
        <taxon>Varidnaviria</taxon>
        <taxon>Bamfordvirae</taxon>
        <taxon>Nucleocytoviricota</taxon>
        <taxon>Megaviricetes</taxon>
        <taxon>Imitervirales</taxon>
        <taxon>Mimiviridae</taxon>
        <taxon>Klosneuvirinae</taxon>
    </lineage>
</organism>
<dbReference type="GO" id="GO:0005524">
    <property type="term" value="F:ATP binding"/>
    <property type="evidence" value="ECO:0007669"/>
    <property type="project" value="UniProtKB-KW"/>
</dbReference>
<sequence length="919" mass="101312">MDIEQGMQREMVEISLDPVVVPPDLYDDDDENENENTLEIVTSDGKGVDTDCVPEDLLKTDIAKGLTQQEVEQRTRKFGKNQLPEEKTNHFKAFLAYFTSPIELVIEFAAILCLGLQDWIDAGIIIAILLLNAFVGFFQEFQAGGVINKLKSTLALHATVIRDGKEIEILAKDVVPGDIIKVCEGDVVPADAKLVGKDAFIQCDQAALTGESLPVSKHEDDPIYSSCPVKRGTTYAIVTSTGSHTFLGKSATLVSKASTSSHFRKILDTIAIFLVMVDFIAIFIIFVQGYYRSQTISYILSLTAILTVASVPIALPAITTTTLVCGSAMLAKKKAIVTKLTSIESLAGVDILCSDKTGTLTKNILTVNEPYCLNETTPNDMIRACVIAGSILHALNDRKKAGKKDKKITGGMEPIDKAVFKSLKKYNIDKESLASLESIDFHPFDPVTKYVYSVVRDPQSGKQISACKGAVHNVLKMVERENKEPYNHEVVKLYESAIDDFARRGFRSLGVALKNDENDKWILLGVLPLFDPPRDDSAETIARAKELGVKVKMLTGDALAIAKETGRQLGMGDNMFDASHLQDKNKTGSELADYVELADGFAGVFPEHKYKVVEILQGRDHLIACSGDGVNDAPALKKADVGIAVEGASEVARSAASMVLLAPGLGVIIDAIHTSRQIFNRMYGYSEYRIAISLQLVIYLVLSQLIFNEVIPITLVVFLALFSDISVLTIAYDRAETSSLPMQWNLPKLAFRAFVIAVCLLAGNFIVHTIALTSDMFGDHTTTSWQAVVFLEISLTQNWMIFSTRTHASAFYKFYPNPLLALTVFCIDVLCSCFAGFGWFTSAISIEAIVYVWLLSFGVFVLTDVLIRGLAMWTWLDNILTGNYKSAEKEKKMREWEEMMHHFDVMSSVHEKNHDKKSA</sequence>
<feature type="transmembrane region" description="Helical" evidence="10">
    <location>
        <begin position="814"/>
        <end position="842"/>
    </location>
</feature>
<comment type="subcellular location">
    <subcellularLocation>
        <location evidence="1">Membrane</location>
        <topology evidence="1">Multi-pass membrane protein</topology>
    </subcellularLocation>
</comment>
<feature type="transmembrane region" description="Helical" evidence="10">
    <location>
        <begin position="848"/>
        <end position="867"/>
    </location>
</feature>
<dbReference type="Gene3D" id="3.40.1110.10">
    <property type="entry name" value="Calcium-transporting ATPase, cytoplasmic domain N"/>
    <property type="match status" value="1"/>
</dbReference>
<dbReference type="SUPFAM" id="SSF81653">
    <property type="entry name" value="Calcium ATPase, transduction domain A"/>
    <property type="match status" value="1"/>
</dbReference>
<dbReference type="Pfam" id="PF00702">
    <property type="entry name" value="Hydrolase"/>
    <property type="match status" value="1"/>
</dbReference>
<gene>
    <name evidence="12" type="ORF">Terrestrivirus1_20</name>
</gene>
<evidence type="ECO:0000259" key="11">
    <source>
        <dbReference type="SMART" id="SM00831"/>
    </source>
</evidence>
<evidence type="ECO:0000256" key="1">
    <source>
        <dbReference type="ARBA" id="ARBA00004141"/>
    </source>
</evidence>
<keyword evidence="3" id="KW-0597">Phosphoprotein</keyword>
<dbReference type="FunFam" id="2.70.150.10:FF:000042">
    <property type="entry name" value="Plasma membrane ATPase"/>
    <property type="match status" value="1"/>
</dbReference>
<feature type="transmembrane region" description="Helical" evidence="10">
    <location>
        <begin position="270"/>
        <end position="291"/>
    </location>
</feature>
<dbReference type="Pfam" id="PF00122">
    <property type="entry name" value="E1-E2_ATPase"/>
    <property type="match status" value="1"/>
</dbReference>
<keyword evidence="7" id="KW-1278">Translocase</keyword>
<evidence type="ECO:0000256" key="9">
    <source>
        <dbReference type="ARBA" id="ARBA00023136"/>
    </source>
</evidence>
<dbReference type="InterPro" id="IPR023298">
    <property type="entry name" value="ATPase_P-typ_TM_dom_sf"/>
</dbReference>
<dbReference type="InterPro" id="IPR004014">
    <property type="entry name" value="ATPase_P-typ_cation-transptr_N"/>
</dbReference>
<dbReference type="FunFam" id="3.40.50.1000:FF:000008">
    <property type="entry name" value="Plasma membrane ATPase"/>
    <property type="match status" value="1"/>
</dbReference>
<dbReference type="SUPFAM" id="SSF81660">
    <property type="entry name" value="Metal cation-transporting ATPase, ATP-binding domain N"/>
    <property type="match status" value="1"/>
</dbReference>
<dbReference type="InterPro" id="IPR023214">
    <property type="entry name" value="HAD_sf"/>
</dbReference>
<dbReference type="InterPro" id="IPR006534">
    <property type="entry name" value="P-type_ATPase_IIIA"/>
</dbReference>
<dbReference type="PROSITE" id="PS00154">
    <property type="entry name" value="ATPASE_E1_E2"/>
    <property type="match status" value="1"/>
</dbReference>
<dbReference type="CDD" id="cd02076">
    <property type="entry name" value="P-type_ATPase_H"/>
    <property type="match status" value="1"/>
</dbReference>
<dbReference type="Gene3D" id="2.70.150.10">
    <property type="entry name" value="Calcium-transporting ATPase, cytoplasmic transduction domain A"/>
    <property type="match status" value="1"/>
</dbReference>
<dbReference type="GO" id="GO:0120029">
    <property type="term" value="P:proton export across plasma membrane"/>
    <property type="evidence" value="ECO:0007669"/>
    <property type="project" value="InterPro"/>
</dbReference>
<dbReference type="Pfam" id="PF00690">
    <property type="entry name" value="Cation_ATPase_N"/>
    <property type="match status" value="1"/>
</dbReference>
<dbReference type="SFLD" id="SFLDS00003">
    <property type="entry name" value="Haloacid_Dehalogenase"/>
    <property type="match status" value="1"/>
</dbReference>
<keyword evidence="6" id="KW-0067">ATP-binding</keyword>
<dbReference type="PRINTS" id="PR00120">
    <property type="entry name" value="HATPASE"/>
</dbReference>
<dbReference type="InterPro" id="IPR018303">
    <property type="entry name" value="ATPase_P-typ_P_site"/>
</dbReference>
<feature type="transmembrane region" description="Helical" evidence="10">
    <location>
        <begin position="94"/>
        <end position="117"/>
    </location>
</feature>
<dbReference type="Gene3D" id="1.20.1110.10">
    <property type="entry name" value="Calcium-transporting ATPase, transmembrane domain"/>
    <property type="match status" value="1"/>
</dbReference>
<dbReference type="NCBIfam" id="TIGR01494">
    <property type="entry name" value="ATPase_P-type"/>
    <property type="match status" value="2"/>
</dbReference>
<evidence type="ECO:0000256" key="6">
    <source>
        <dbReference type="ARBA" id="ARBA00022840"/>
    </source>
</evidence>
<evidence type="ECO:0000256" key="7">
    <source>
        <dbReference type="ARBA" id="ARBA00022967"/>
    </source>
</evidence>
<dbReference type="Gene3D" id="3.40.50.1000">
    <property type="entry name" value="HAD superfamily/HAD-like"/>
    <property type="match status" value="1"/>
</dbReference>